<keyword evidence="1" id="KW-0472">Membrane</keyword>
<evidence type="ECO:0000256" key="1">
    <source>
        <dbReference type="SAM" id="Phobius"/>
    </source>
</evidence>
<name>A0A0A9CVX4_ARUDO</name>
<accession>A0A0A9CVX4</accession>
<keyword evidence="1" id="KW-0812">Transmembrane</keyword>
<feature type="transmembrane region" description="Helical" evidence="1">
    <location>
        <begin position="12"/>
        <end position="31"/>
    </location>
</feature>
<dbReference type="AlphaFoldDB" id="A0A0A9CVX4"/>
<evidence type="ECO:0000313" key="2">
    <source>
        <dbReference type="EMBL" id="JAD77540.1"/>
    </source>
</evidence>
<dbReference type="EMBL" id="GBRH01220355">
    <property type="protein sequence ID" value="JAD77540.1"/>
    <property type="molecule type" value="Transcribed_RNA"/>
</dbReference>
<protein>
    <submittedName>
        <fullName evidence="2">ALA1</fullName>
    </submittedName>
</protein>
<proteinExistence type="predicted"/>
<reference evidence="2" key="2">
    <citation type="journal article" date="2015" name="Data Brief">
        <title>Shoot transcriptome of the giant reed, Arundo donax.</title>
        <authorList>
            <person name="Barrero R.A."/>
            <person name="Guerrero F.D."/>
            <person name="Moolhuijzen P."/>
            <person name="Goolsby J.A."/>
            <person name="Tidwell J."/>
            <person name="Bellgard S.E."/>
            <person name="Bellgard M.I."/>
        </authorList>
    </citation>
    <scope>NUCLEOTIDE SEQUENCE</scope>
    <source>
        <tissue evidence="2">Shoot tissue taken approximately 20 cm above the soil surface</tissue>
    </source>
</reference>
<organism evidence="2">
    <name type="scientific">Arundo donax</name>
    <name type="common">Giant reed</name>
    <name type="synonym">Donax arundinaceus</name>
    <dbReference type="NCBI Taxonomy" id="35708"/>
    <lineage>
        <taxon>Eukaryota</taxon>
        <taxon>Viridiplantae</taxon>
        <taxon>Streptophyta</taxon>
        <taxon>Embryophyta</taxon>
        <taxon>Tracheophyta</taxon>
        <taxon>Spermatophyta</taxon>
        <taxon>Magnoliopsida</taxon>
        <taxon>Liliopsida</taxon>
        <taxon>Poales</taxon>
        <taxon>Poaceae</taxon>
        <taxon>PACMAD clade</taxon>
        <taxon>Arundinoideae</taxon>
        <taxon>Arundineae</taxon>
        <taxon>Arundo</taxon>
    </lineage>
</organism>
<reference evidence="2" key="1">
    <citation type="submission" date="2014-09" db="EMBL/GenBank/DDBJ databases">
        <authorList>
            <person name="Magalhaes I.L.F."/>
            <person name="Oliveira U."/>
            <person name="Santos F.R."/>
            <person name="Vidigal T.H.D.A."/>
            <person name="Brescovit A.D."/>
            <person name="Santos A.J."/>
        </authorList>
    </citation>
    <scope>NUCLEOTIDE SEQUENCE</scope>
    <source>
        <tissue evidence="2">Shoot tissue taken approximately 20 cm above the soil surface</tissue>
    </source>
</reference>
<keyword evidence="1" id="KW-1133">Transmembrane helix</keyword>
<sequence>MTQIHVATMLPHIVACVIQFYLMTSIARWMLTRMSTDSVQRSPRLEPSITLFRYAG</sequence>